<comment type="caution">
    <text evidence="4">The sequence shown here is derived from an EMBL/GenBank/DDBJ whole genome shotgun (WGS) entry which is preliminary data.</text>
</comment>
<name>A0ABV9L766_9FLAO</name>
<dbReference type="RefSeq" id="WP_380031666.1">
    <property type="nucleotide sequence ID" value="NZ_JBHSHB010000007.1"/>
</dbReference>
<keyword evidence="2" id="KW-0812">Transmembrane</keyword>
<evidence type="ECO:0000256" key="1">
    <source>
        <dbReference type="SAM" id="Coils"/>
    </source>
</evidence>
<evidence type="ECO:0000313" key="5">
    <source>
        <dbReference type="Proteomes" id="UP001595878"/>
    </source>
</evidence>
<keyword evidence="5" id="KW-1185">Reference proteome</keyword>
<reference evidence="5" key="1">
    <citation type="journal article" date="2019" name="Int. J. Syst. Evol. Microbiol.">
        <title>The Global Catalogue of Microorganisms (GCM) 10K type strain sequencing project: providing services to taxonomists for standard genome sequencing and annotation.</title>
        <authorList>
            <consortium name="The Broad Institute Genomics Platform"/>
            <consortium name="The Broad Institute Genome Sequencing Center for Infectious Disease"/>
            <person name="Wu L."/>
            <person name="Ma J."/>
        </authorList>
    </citation>
    <scope>NUCLEOTIDE SEQUENCE [LARGE SCALE GENOMIC DNA]</scope>
    <source>
        <strain evidence="5">CGMCC 4.7427</strain>
    </source>
</reference>
<feature type="domain" description="DUF4349" evidence="3">
    <location>
        <begin position="57"/>
        <end position="262"/>
    </location>
</feature>
<evidence type="ECO:0000313" key="4">
    <source>
        <dbReference type="EMBL" id="MFC4689227.1"/>
    </source>
</evidence>
<gene>
    <name evidence="4" type="ORF">ACFO5T_02175</name>
</gene>
<dbReference type="PROSITE" id="PS51257">
    <property type="entry name" value="PROKAR_LIPOPROTEIN"/>
    <property type="match status" value="1"/>
</dbReference>
<evidence type="ECO:0000259" key="3">
    <source>
        <dbReference type="Pfam" id="PF14257"/>
    </source>
</evidence>
<feature type="coiled-coil region" evidence="1">
    <location>
        <begin position="153"/>
        <end position="200"/>
    </location>
</feature>
<dbReference type="EMBL" id="JBHSHB010000007">
    <property type="protein sequence ID" value="MFC4689227.1"/>
    <property type="molecule type" value="Genomic_DNA"/>
</dbReference>
<dbReference type="Pfam" id="PF14257">
    <property type="entry name" value="DUF4349"/>
    <property type="match status" value="1"/>
</dbReference>
<keyword evidence="1" id="KW-0175">Coiled coil</keyword>
<accession>A0ABV9L766</accession>
<proteinExistence type="predicted"/>
<evidence type="ECO:0000256" key="2">
    <source>
        <dbReference type="SAM" id="Phobius"/>
    </source>
</evidence>
<dbReference type="InterPro" id="IPR025645">
    <property type="entry name" value="DUF4349"/>
</dbReference>
<keyword evidence="2" id="KW-0472">Membrane</keyword>
<keyword evidence="2" id="KW-1133">Transmembrane helix</keyword>
<protein>
    <submittedName>
        <fullName evidence="4">DUF4349 domain-containing protein</fullName>
    </submittedName>
</protein>
<feature type="transmembrane region" description="Helical" evidence="2">
    <location>
        <begin position="240"/>
        <end position="262"/>
    </location>
</feature>
<dbReference type="Proteomes" id="UP001595878">
    <property type="component" value="Unassembled WGS sequence"/>
</dbReference>
<sequence>MMRYLLLLSFLLIIGCDKNSDGLNDDLIAAEAGYAPEMLEEMVITEINSPQKSTPSKIIKTASIRFETNDLITTHKRILKAIKEAQGYVQNDNAGTHSYGRTYQNLTVRIPTRNFDMALERISEGVAYFDERTISQEDVTAEFIDIDARLKAKRALEDRYLNLLSKAKNVKEMLEIERELAQIREEIEAKQGRLKYLQSQVSLSTLEIEFYKDEVTTQVTNSYGSKMVNALKSGWNGVSVFFLGLLHLWPFLILLGIGAFFMRRWIKKNKK</sequence>
<organism evidence="4 5">
    <name type="scientific">Dokdonia genika</name>
    <dbReference type="NCBI Taxonomy" id="308113"/>
    <lineage>
        <taxon>Bacteria</taxon>
        <taxon>Pseudomonadati</taxon>
        <taxon>Bacteroidota</taxon>
        <taxon>Flavobacteriia</taxon>
        <taxon>Flavobacteriales</taxon>
        <taxon>Flavobacteriaceae</taxon>
        <taxon>Dokdonia</taxon>
    </lineage>
</organism>